<evidence type="ECO:0000313" key="3">
    <source>
        <dbReference type="EMBL" id="MFD2673451.1"/>
    </source>
</evidence>
<feature type="transmembrane region" description="Helical" evidence="1">
    <location>
        <begin position="255"/>
        <end position="274"/>
    </location>
</feature>
<feature type="transmembrane region" description="Helical" evidence="1">
    <location>
        <begin position="215"/>
        <end position="235"/>
    </location>
</feature>
<dbReference type="Pfam" id="PF13240">
    <property type="entry name" value="Zn_Ribbon_1"/>
    <property type="match status" value="1"/>
</dbReference>
<keyword evidence="4" id="KW-1185">Reference proteome</keyword>
<reference evidence="4" key="1">
    <citation type="journal article" date="2019" name="Int. J. Syst. Evol. Microbiol.">
        <title>The Global Catalogue of Microorganisms (GCM) 10K type strain sequencing project: providing services to taxonomists for standard genome sequencing and annotation.</title>
        <authorList>
            <consortium name="The Broad Institute Genomics Platform"/>
            <consortium name="The Broad Institute Genome Sequencing Center for Infectious Disease"/>
            <person name="Wu L."/>
            <person name="Ma J."/>
        </authorList>
    </citation>
    <scope>NUCLEOTIDE SEQUENCE [LARGE SCALE GENOMIC DNA]</scope>
    <source>
        <strain evidence="4">KCTC 33676</strain>
    </source>
</reference>
<feature type="domain" description="Zinc-ribbon" evidence="2">
    <location>
        <begin position="2"/>
        <end position="23"/>
    </location>
</feature>
<feature type="transmembrane region" description="Helical" evidence="1">
    <location>
        <begin position="168"/>
        <end position="186"/>
    </location>
</feature>
<keyword evidence="1" id="KW-0812">Transmembrane</keyword>
<gene>
    <name evidence="3" type="ORF">ACFSUC_18035</name>
</gene>
<proteinExistence type="predicted"/>
<comment type="caution">
    <text evidence="3">The sequence shown here is derived from an EMBL/GenBank/DDBJ whole genome shotgun (WGS) entry which is preliminary data.</text>
</comment>
<feature type="transmembrane region" description="Helical" evidence="1">
    <location>
        <begin position="311"/>
        <end position="329"/>
    </location>
</feature>
<evidence type="ECO:0000313" key="4">
    <source>
        <dbReference type="Proteomes" id="UP001597497"/>
    </source>
</evidence>
<dbReference type="Proteomes" id="UP001597497">
    <property type="component" value="Unassembled WGS sequence"/>
</dbReference>
<organism evidence="3 4">
    <name type="scientific">Marinicrinis sediminis</name>
    <dbReference type="NCBI Taxonomy" id="1652465"/>
    <lineage>
        <taxon>Bacteria</taxon>
        <taxon>Bacillati</taxon>
        <taxon>Bacillota</taxon>
        <taxon>Bacilli</taxon>
        <taxon>Bacillales</taxon>
        <taxon>Paenibacillaceae</taxon>
    </lineage>
</organism>
<accession>A0ABW5RFG3</accession>
<evidence type="ECO:0000259" key="2">
    <source>
        <dbReference type="Pfam" id="PF13240"/>
    </source>
</evidence>
<dbReference type="InterPro" id="IPR026870">
    <property type="entry name" value="Zinc_ribbon_dom"/>
</dbReference>
<protein>
    <submittedName>
        <fullName evidence="3">Zinc-ribbon domain-containing protein</fullName>
    </submittedName>
</protein>
<evidence type="ECO:0000256" key="1">
    <source>
        <dbReference type="SAM" id="Phobius"/>
    </source>
</evidence>
<keyword evidence="1" id="KW-0472">Membrane</keyword>
<sequence>MFCTACGQPLAENARFCTSCGQKITTEQAEMKEQLDASQSFHEAEASTYEAGAATEPVSAMSREAFPAFKTPEPVEDKPEITVETAQHFSTTAGTAPAETATMGTAATAHAASLPSTEVSETAIVKAPDAPNPVVAALKDYGQFLLTHLKQPTKRSRRVTAATDKTNGLIHLGVFVFLFSLAYYLMSTQNPFLEALFSVNSGFSFTENRNEFVEFFLKPLIGMAIMIAAGAGLAYMASRLMKTNLDIWEVTVRYASYLVVPAAMFTLLALASLVSVELSFYVLLLALLSLALALALCIFSFHNEKNEKYDPLYVSLGAFVVLFVLYFGILT</sequence>
<dbReference type="EMBL" id="JBHUMM010000044">
    <property type="protein sequence ID" value="MFD2673451.1"/>
    <property type="molecule type" value="Genomic_DNA"/>
</dbReference>
<name>A0ABW5RFG3_9BACL</name>
<keyword evidence="1" id="KW-1133">Transmembrane helix</keyword>
<dbReference type="RefSeq" id="WP_379931039.1">
    <property type="nucleotide sequence ID" value="NZ_JBHUMM010000044.1"/>
</dbReference>
<feature type="transmembrane region" description="Helical" evidence="1">
    <location>
        <begin position="280"/>
        <end position="299"/>
    </location>
</feature>